<evidence type="ECO:0000259" key="1">
    <source>
        <dbReference type="PROSITE" id="PS50110"/>
    </source>
</evidence>
<dbReference type="PROSITE" id="PS50110">
    <property type="entry name" value="RESPONSE_REGULATORY"/>
    <property type="match status" value="2"/>
</dbReference>
<dbReference type="GO" id="GO:1902201">
    <property type="term" value="P:negative regulation of bacterial-type flagellum-dependent cell motility"/>
    <property type="evidence" value="ECO:0007669"/>
    <property type="project" value="TreeGrafter"/>
</dbReference>
<accession>A0A3B0YTX7</accession>
<reference evidence="3" key="1">
    <citation type="submission" date="2018-06" db="EMBL/GenBank/DDBJ databases">
        <authorList>
            <person name="Zhirakovskaya E."/>
        </authorList>
    </citation>
    <scope>NUCLEOTIDE SEQUENCE</scope>
</reference>
<dbReference type="SUPFAM" id="SSF52172">
    <property type="entry name" value="CheY-like"/>
    <property type="match status" value="2"/>
</dbReference>
<sequence>MYNKTNGIMVVDGSEVSRTIIARILRNEMENTKITTCCSGEEALSYLKTGQFDLITTALMLPDMDGLDLTRAIRKSDTHYYTPIIVVSGDADSRLLREGFEAGVTDYFDKSLGYQDFVEFIKTFSRRNSGLVGCILYVEDSRTAALVTCNIMEKHGLKITHTISAEQALEIIEESLTPNTPEEQKVDIVMTDFYLKGRMTGGDLLHAIRTRLHLSQQEMPVLVVTVTDHQERQAEVFHAGANDFVTKPIIEEILIARIRSLLLIKQQFNALRFQAEEMQRLASTDSLTGVRSKRYLLDNGEKFIADPVNQPVWAFLLDIDHFKRINDNLGHITGDHVLAALGELLNQTFPKNAMIVRFGGEEFAVILPNIGRKEIHAKAEVLRRKVELCKPVNVSVTVSIGLVSNQDHGGELDLSTLLSYADKALYAAKERGRNRVCVYAADGISYSSESTNSGQAVNH</sequence>
<dbReference type="InterPro" id="IPR001789">
    <property type="entry name" value="Sig_transdc_resp-reg_receiver"/>
</dbReference>
<dbReference type="InterPro" id="IPR011006">
    <property type="entry name" value="CheY-like_superfamily"/>
</dbReference>
<dbReference type="PANTHER" id="PTHR45138">
    <property type="entry name" value="REGULATORY COMPONENTS OF SENSORY TRANSDUCTION SYSTEM"/>
    <property type="match status" value="1"/>
</dbReference>
<dbReference type="PROSITE" id="PS50887">
    <property type="entry name" value="GGDEF"/>
    <property type="match status" value="1"/>
</dbReference>
<dbReference type="Gene3D" id="3.30.70.270">
    <property type="match status" value="1"/>
</dbReference>
<dbReference type="AlphaFoldDB" id="A0A3B0YTX7"/>
<feature type="domain" description="GGDEF" evidence="2">
    <location>
        <begin position="310"/>
        <end position="441"/>
    </location>
</feature>
<name>A0A3B0YTX7_9ZZZZ</name>
<dbReference type="SUPFAM" id="SSF55073">
    <property type="entry name" value="Nucleotide cyclase"/>
    <property type="match status" value="1"/>
</dbReference>
<dbReference type="NCBIfam" id="TIGR00254">
    <property type="entry name" value="GGDEF"/>
    <property type="match status" value="1"/>
</dbReference>
<dbReference type="FunFam" id="3.30.70.270:FF:000001">
    <property type="entry name" value="Diguanylate cyclase domain protein"/>
    <property type="match status" value="1"/>
</dbReference>
<feature type="domain" description="Response regulatory" evidence="1">
    <location>
        <begin position="7"/>
        <end position="125"/>
    </location>
</feature>
<dbReference type="GO" id="GO:0005886">
    <property type="term" value="C:plasma membrane"/>
    <property type="evidence" value="ECO:0007669"/>
    <property type="project" value="TreeGrafter"/>
</dbReference>
<dbReference type="GO" id="GO:0000160">
    <property type="term" value="P:phosphorelay signal transduction system"/>
    <property type="evidence" value="ECO:0007669"/>
    <property type="project" value="InterPro"/>
</dbReference>
<dbReference type="PANTHER" id="PTHR45138:SF9">
    <property type="entry name" value="DIGUANYLATE CYCLASE DGCM-RELATED"/>
    <property type="match status" value="1"/>
</dbReference>
<dbReference type="Pfam" id="PF00072">
    <property type="entry name" value="Response_reg"/>
    <property type="match status" value="2"/>
</dbReference>
<dbReference type="GO" id="GO:0052621">
    <property type="term" value="F:diguanylate cyclase activity"/>
    <property type="evidence" value="ECO:0007669"/>
    <property type="project" value="TreeGrafter"/>
</dbReference>
<dbReference type="Gene3D" id="3.40.50.2300">
    <property type="match status" value="2"/>
</dbReference>
<dbReference type="InterPro" id="IPR029787">
    <property type="entry name" value="Nucleotide_cyclase"/>
</dbReference>
<dbReference type="CDD" id="cd00156">
    <property type="entry name" value="REC"/>
    <property type="match status" value="2"/>
</dbReference>
<dbReference type="Pfam" id="PF00990">
    <property type="entry name" value="GGDEF"/>
    <property type="match status" value="1"/>
</dbReference>
<dbReference type="GO" id="GO:0043709">
    <property type="term" value="P:cell adhesion involved in single-species biofilm formation"/>
    <property type="evidence" value="ECO:0007669"/>
    <property type="project" value="TreeGrafter"/>
</dbReference>
<dbReference type="SMART" id="SM00267">
    <property type="entry name" value="GGDEF"/>
    <property type="match status" value="1"/>
</dbReference>
<dbReference type="InterPro" id="IPR000160">
    <property type="entry name" value="GGDEF_dom"/>
</dbReference>
<protein>
    <submittedName>
        <fullName evidence="3">Uncharacterized protein</fullName>
    </submittedName>
</protein>
<dbReference type="EMBL" id="UOFL01000256">
    <property type="protein sequence ID" value="VAW82871.1"/>
    <property type="molecule type" value="Genomic_DNA"/>
</dbReference>
<proteinExistence type="predicted"/>
<feature type="domain" description="Response regulatory" evidence="1">
    <location>
        <begin position="134"/>
        <end position="262"/>
    </location>
</feature>
<evidence type="ECO:0000259" key="2">
    <source>
        <dbReference type="PROSITE" id="PS50887"/>
    </source>
</evidence>
<organism evidence="3">
    <name type="scientific">hydrothermal vent metagenome</name>
    <dbReference type="NCBI Taxonomy" id="652676"/>
    <lineage>
        <taxon>unclassified sequences</taxon>
        <taxon>metagenomes</taxon>
        <taxon>ecological metagenomes</taxon>
    </lineage>
</organism>
<dbReference type="SMART" id="SM00448">
    <property type="entry name" value="REC"/>
    <property type="match status" value="2"/>
</dbReference>
<evidence type="ECO:0000313" key="3">
    <source>
        <dbReference type="EMBL" id="VAW82871.1"/>
    </source>
</evidence>
<gene>
    <name evidence="3" type="ORF">MNBD_GAMMA12-1889</name>
</gene>
<dbReference type="InterPro" id="IPR043128">
    <property type="entry name" value="Rev_trsase/Diguanyl_cyclase"/>
</dbReference>
<dbReference type="InterPro" id="IPR050469">
    <property type="entry name" value="Diguanylate_Cyclase"/>
</dbReference>
<dbReference type="CDD" id="cd01949">
    <property type="entry name" value="GGDEF"/>
    <property type="match status" value="1"/>
</dbReference>